<accession>A0A914X2S0</accession>
<dbReference type="Proteomes" id="UP000887566">
    <property type="component" value="Unplaced"/>
</dbReference>
<feature type="transmembrane region" description="Helical" evidence="1">
    <location>
        <begin position="101"/>
        <end position="125"/>
    </location>
</feature>
<evidence type="ECO:0000313" key="3">
    <source>
        <dbReference type="Proteomes" id="UP000887566"/>
    </source>
</evidence>
<feature type="transmembrane region" description="Helical" evidence="1">
    <location>
        <begin position="29"/>
        <end position="51"/>
    </location>
</feature>
<feature type="transmembrane region" description="Helical" evidence="1">
    <location>
        <begin position="63"/>
        <end position="94"/>
    </location>
</feature>
<dbReference type="WBParaSite" id="PSAMB.scaffold6411size9561.g28451.t1">
    <property type="protein sequence ID" value="PSAMB.scaffold6411size9561.g28451.t1"/>
    <property type="gene ID" value="PSAMB.scaffold6411size9561.g28451"/>
</dbReference>
<evidence type="ECO:0000256" key="1">
    <source>
        <dbReference type="SAM" id="Phobius"/>
    </source>
</evidence>
<proteinExistence type="predicted"/>
<feature type="transmembrane region" description="Helical" evidence="1">
    <location>
        <begin position="137"/>
        <end position="157"/>
    </location>
</feature>
<protein>
    <recommendedName>
        <fullName evidence="2">DUF7027 domain-containing protein</fullName>
    </recommendedName>
</protein>
<organism evidence="3 4">
    <name type="scientific">Plectus sambesii</name>
    <dbReference type="NCBI Taxonomy" id="2011161"/>
    <lineage>
        <taxon>Eukaryota</taxon>
        <taxon>Metazoa</taxon>
        <taxon>Ecdysozoa</taxon>
        <taxon>Nematoda</taxon>
        <taxon>Chromadorea</taxon>
        <taxon>Plectida</taxon>
        <taxon>Plectina</taxon>
        <taxon>Plectoidea</taxon>
        <taxon>Plectidae</taxon>
        <taxon>Plectus</taxon>
    </lineage>
</organism>
<reference evidence="4" key="1">
    <citation type="submission" date="2022-11" db="UniProtKB">
        <authorList>
            <consortium name="WormBaseParasite"/>
        </authorList>
    </citation>
    <scope>IDENTIFICATION</scope>
</reference>
<dbReference type="AlphaFoldDB" id="A0A914X2S0"/>
<keyword evidence="3" id="KW-1185">Reference proteome</keyword>
<feature type="domain" description="DUF7027" evidence="2">
    <location>
        <begin position="25"/>
        <end position="129"/>
    </location>
</feature>
<keyword evidence="1" id="KW-0812">Transmembrane</keyword>
<dbReference type="InterPro" id="IPR054291">
    <property type="entry name" value="DUF7027"/>
</dbReference>
<keyword evidence="1" id="KW-1133">Transmembrane helix</keyword>
<name>A0A914X2S0_9BILA</name>
<keyword evidence="1" id="KW-0472">Membrane</keyword>
<evidence type="ECO:0000313" key="4">
    <source>
        <dbReference type="WBParaSite" id="PSAMB.scaffold6411size9561.g28451.t1"/>
    </source>
</evidence>
<evidence type="ECO:0000259" key="2">
    <source>
        <dbReference type="Pfam" id="PF22954"/>
    </source>
</evidence>
<sequence>MSQVQPRFDPDYPNYICCCCCHVTTGAKILAFLSTIGAVLYAIAFFYGISLLGEVDPQTDKGYIAYILLEFMGIGLGIGLIIGTPILGCLWYGLIKEREGFLIPTLVCSVISLVVTCVYGCPIIFHDRSLVAEDYYVEILFGWLCSIALQYWYFNIYKNAYDYIKHKRWSPLDDFGHVRQSEKEYIAEPKETAEA</sequence>
<dbReference type="Pfam" id="PF22954">
    <property type="entry name" value="DUF7027"/>
    <property type="match status" value="1"/>
</dbReference>